<reference evidence="1" key="1">
    <citation type="submission" date="2021-02" db="EMBL/GenBank/DDBJ databases">
        <authorList>
            <person name="Dougan E. K."/>
            <person name="Rhodes N."/>
            <person name="Thang M."/>
            <person name="Chan C."/>
        </authorList>
    </citation>
    <scope>NUCLEOTIDE SEQUENCE</scope>
</reference>
<sequence length="132" mass="14516">MQHGLPPQDPPRTESSLSLVRISFVQIAPTRCQAPRITDRTSRSHVRAAQEELMKASAKGLGGACTWNRCFQVCCSILLGMMLATSQVLATEEATEATPAPRPRMYDREGILTRKMALCTVSQLKEAWVSAL</sequence>
<protein>
    <submittedName>
        <fullName evidence="1">Uncharacterized protein</fullName>
    </submittedName>
</protein>
<dbReference type="EMBL" id="CAJNIZ010047818">
    <property type="protein sequence ID" value="CAE7776599.1"/>
    <property type="molecule type" value="Genomic_DNA"/>
</dbReference>
<dbReference type="AlphaFoldDB" id="A0A812YHS0"/>
<evidence type="ECO:0000313" key="1">
    <source>
        <dbReference type="EMBL" id="CAE7776599.1"/>
    </source>
</evidence>
<comment type="caution">
    <text evidence="1">The sequence shown here is derived from an EMBL/GenBank/DDBJ whole genome shotgun (WGS) entry which is preliminary data.</text>
</comment>
<accession>A0A812YHS0</accession>
<proteinExistence type="predicted"/>
<organism evidence="1 2">
    <name type="scientific">Symbiodinium pilosum</name>
    <name type="common">Dinoflagellate</name>
    <dbReference type="NCBI Taxonomy" id="2952"/>
    <lineage>
        <taxon>Eukaryota</taxon>
        <taxon>Sar</taxon>
        <taxon>Alveolata</taxon>
        <taxon>Dinophyceae</taxon>
        <taxon>Suessiales</taxon>
        <taxon>Symbiodiniaceae</taxon>
        <taxon>Symbiodinium</taxon>
    </lineage>
</organism>
<dbReference type="Proteomes" id="UP000649617">
    <property type="component" value="Unassembled WGS sequence"/>
</dbReference>
<keyword evidence="2" id="KW-1185">Reference proteome</keyword>
<evidence type="ECO:0000313" key="2">
    <source>
        <dbReference type="Proteomes" id="UP000649617"/>
    </source>
</evidence>
<gene>
    <name evidence="1" type="ORF">SPIL2461_LOCUS23003</name>
</gene>
<name>A0A812YHS0_SYMPI</name>